<dbReference type="GeneID" id="43131473"/>
<keyword evidence="1" id="KW-0472">Membrane</keyword>
<dbReference type="GO" id="GO:0019028">
    <property type="term" value="C:viral capsid"/>
    <property type="evidence" value="ECO:0007669"/>
    <property type="project" value="UniProtKB-KW"/>
</dbReference>
<keyword evidence="2" id="KW-0167">Capsid protein</keyword>
<reference evidence="3" key="1">
    <citation type="journal article" date="2016" name="Front. Microbiol.">
        <title>Physiological Properties and Genome Structure of the Hyperthermophilic Filamentous Phage ?OH3 Which Infects Thermus thermophilus HB8.</title>
        <authorList>
            <person name="Nagayoshi Y."/>
            <person name="Kumagae K."/>
            <person name="Mori K."/>
            <person name="Tashiro K."/>
            <person name="Nakamura A."/>
            <person name="Fujino Y."/>
            <person name="Hiromasa Y."/>
            <person name="Iwamoto T."/>
            <person name="Kuhara S."/>
            <person name="Ohshima T."/>
            <person name="Doi K."/>
        </authorList>
    </citation>
    <scope>NUCLEOTIDE SEQUENCE [LARGE SCALE GENOMIC DNA]</scope>
</reference>
<keyword evidence="1" id="KW-0812">Transmembrane</keyword>
<dbReference type="EMBL" id="LC035386">
    <property type="protein sequence ID" value="BAS49598.1"/>
    <property type="molecule type" value="Genomic_DNA"/>
</dbReference>
<keyword evidence="2" id="KW-0946">Virion</keyword>
<name>A0A0M5N6V9_9VIRU</name>
<evidence type="ECO:0000256" key="1">
    <source>
        <dbReference type="SAM" id="Phobius"/>
    </source>
</evidence>
<keyword evidence="1" id="KW-1133">Transmembrane helix</keyword>
<sequence length="30" mass="3188">MIDPAYLHEALKVFAFGLGLIGGLLIGGDW</sequence>
<dbReference type="Proteomes" id="UP000226162">
    <property type="component" value="Segment"/>
</dbReference>
<evidence type="ECO:0000313" key="2">
    <source>
        <dbReference type="EMBL" id="BAS49598.1"/>
    </source>
</evidence>
<dbReference type="KEGG" id="vg:43131473"/>
<proteinExistence type="predicted"/>
<organism evidence="2 3">
    <name type="scientific">Thermus phage OH3</name>
    <dbReference type="NCBI Taxonomy" id="1640445"/>
    <lineage>
        <taxon>Viruses</taxon>
        <taxon>Monodnaviria</taxon>
        <taxon>Loebvirae</taxon>
        <taxon>Hofneiviricota</taxon>
        <taxon>Faserviricetes</taxon>
        <taxon>Tubulavirales</taxon>
        <taxon>Paulinoviridae</taxon>
        <taxon>Thomixvirus</taxon>
        <taxon>Thomixvirus OH3</taxon>
    </lineage>
</organism>
<protein>
    <submittedName>
        <fullName evidence="2">Minor coat protein</fullName>
    </submittedName>
</protein>
<keyword evidence="3" id="KW-1185">Reference proteome</keyword>
<gene>
    <name evidence="2" type="primary">VII</name>
</gene>
<dbReference type="RefSeq" id="YP_009724383.1">
    <property type="nucleotide sequence ID" value="NC_045425.1"/>
</dbReference>
<accession>A0A0M5N6V9</accession>
<evidence type="ECO:0000313" key="3">
    <source>
        <dbReference type="Proteomes" id="UP000226162"/>
    </source>
</evidence>
<feature type="transmembrane region" description="Helical" evidence="1">
    <location>
        <begin position="6"/>
        <end position="26"/>
    </location>
</feature>